<sequence length="55" mass="6545">MFSSFALSSSWSTTKDQDNFYPTSLPWIQDKSDCEYRGRTWEDAKCWDKEHSPTF</sequence>
<dbReference type="EMBL" id="JAHHGZ010000031">
    <property type="protein sequence ID" value="MBW4670464.1"/>
    <property type="molecule type" value="Genomic_DNA"/>
</dbReference>
<gene>
    <name evidence="1" type="ORF">KME60_24365</name>
</gene>
<name>A0A951QQ90_9CYAN</name>
<organism evidence="1 2">
    <name type="scientific">Cyanomargarita calcarea GSE-NOS-MK-12-04C</name>
    <dbReference type="NCBI Taxonomy" id="2839659"/>
    <lineage>
        <taxon>Bacteria</taxon>
        <taxon>Bacillati</taxon>
        <taxon>Cyanobacteriota</taxon>
        <taxon>Cyanophyceae</taxon>
        <taxon>Nostocales</taxon>
        <taxon>Cyanomargaritaceae</taxon>
        <taxon>Cyanomargarita</taxon>
    </lineage>
</organism>
<reference evidence="1" key="2">
    <citation type="journal article" date="2022" name="Microbiol. Resour. Announc.">
        <title>Metagenome Sequencing to Explore Phylogenomics of Terrestrial Cyanobacteria.</title>
        <authorList>
            <person name="Ward R.D."/>
            <person name="Stajich J.E."/>
            <person name="Johansen J.R."/>
            <person name="Huntemann M."/>
            <person name="Clum A."/>
            <person name="Foster B."/>
            <person name="Foster B."/>
            <person name="Roux S."/>
            <person name="Palaniappan K."/>
            <person name="Varghese N."/>
            <person name="Mukherjee S."/>
            <person name="Reddy T.B.K."/>
            <person name="Daum C."/>
            <person name="Copeland A."/>
            <person name="Chen I.A."/>
            <person name="Ivanova N.N."/>
            <person name="Kyrpides N.C."/>
            <person name="Shapiro N."/>
            <person name="Eloe-Fadrosh E.A."/>
            <person name="Pietrasiak N."/>
        </authorList>
    </citation>
    <scope>NUCLEOTIDE SEQUENCE</scope>
    <source>
        <strain evidence="1">GSE-NOS-MK-12-04C</strain>
    </source>
</reference>
<protein>
    <submittedName>
        <fullName evidence="1">Uncharacterized protein</fullName>
    </submittedName>
</protein>
<comment type="caution">
    <text evidence="1">The sequence shown here is derived from an EMBL/GenBank/DDBJ whole genome shotgun (WGS) entry which is preliminary data.</text>
</comment>
<evidence type="ECO:0000313" key="1">
    <source>
        <dbReference type="EMBL" id="MBW4670464.1"/>
    </source>
</evidence>
<reference evidence="1" key="1">
    <citation type="submission" date="2021-05" db="EMBL/GenBank/DDBJ databases">
        <authorList>
            <person name="Pietrasiak N."/>
            <person name="Ward R."/>
            <person name="Stajich J.E."/>
            <person name="Kurbessoian T."/>
        </authorList>
    </citation>
    <scope>NUCLEOTIDE SEQUENCE</scope>
    <source>
        <strain evidence="1">GSE-NOS-MK-12-04C</strain>
    </source>
</reference>
<proteinExistence type="predicted"/>
<dbReference type="Proteomes" id="UP000729701">
    <property type="component" value="Unassembled WGS sequence"/>
</dbReference>
<accession>A0A951QQ90</accession>
<evidence type="ECO:0000313" key="2">
    <source>
        <dbReference type="Proteomes" id="UP000729701"/>
    </source>
</evidence>
<dbReference type="AlphaFoldDB" id="A0A951QQ90"/>